<reference evidence="2" key="1">
    <citation type="journal article" date="2018" name="Nat. Microbiol.">
        <title>Leveraging single-cell genomics to expand the fungal tree of life.</title>
        <authorList>
            <person name="Ahrendt S.R."/>
            <person name="Quandt C.A."/>
            <person name="Ciobanu D."/>
            <person name="Clum A."/>
            <person name="Salamov A."/>
            <person name="Andreopoulos B."/>
            <person name="Cheng J.F."/>
            <person name="Woyke T."/>
            <person name="Pelin A."/>
            <person name="Henrissat B."/>
            <person name="Reynolds N.K."/>
            <person name="Benny G.L."/>
            <person name="Smith M.E."/>
            <person name="James T.Y."/>
            <person name="Grigoriev I.V."/>
        </authorList>
    </citation>
    <scope>NUCLEOTIDE SEQUENCE [LARGE SCALE GENOMIC DNA]</scope>
    <source>
        <strain evidence="2">CSF55</strain>
    </source>
</reference>
<accession>A0A4P9YIP6</accession>
<evidence type="ECO:0000313" key="1">
    <source>
        <dbReference type="EMBL" id="RKP18661.1"/>
    </source>
</evidence>
<organism evidence="1 2">
    <name type="scientific">Rozella allomycis (strain CSF55)</name>
    <dbReference type="NCBI Taxonomy" id="988480"/>
    <lineage>
        <taxon>Eukaryota</taxon>
        <taxon>Fungi</taxon>
        <taxon>Fungi incertae sedis</taxon>
        <taxon>Cryptomycota</taxon>
        <taxon>Cryptomycota incertae sedis</taxon>
        <taxon>Rozella</taxon>
    </lineage>
</organism>
<name>A0A4P9YIP6_ROZAC</name>
<dbReference type="Proteomes" id="UP000281549">
    <property type="component" value="Unassembled WGS sequence"/>
</dbReference>
<sequence>MKLVFIIASPQQMTHRPHYHKECGTDREGGTILAKTRINAPNMAAVNPKSVKKGVYQNIRTQTTINWTSEKLASTKVSNLVVDRWTLGCHPISKYSRVFNAARNGFYSKITNYCVSYFMGSTTGCTYVVHYICECPSIVRFLCHNVLPDFVEWCDNKICFIPNNVLSRIPDVLPQVFWFFWYCDLFYGCIG</sequence>
<protein>
    <submittedName>
        <fullName evidence="1">Uncharacterized protein</fullName>
    </submittedName>
</protein>
<evidence type="ECO:0000313" key="2">
    <source>
        <dbReference type="Proteomes" id="UP000281549"/>
    </source>
</evidence>
<dbReference type="EMBL" id="ML005400">
    <property type="protein sequence ID" value="RKP18661.1"/>
    <property type="molecule type" value="Genomic_DNA"/>
</dbReference>
<proteinExistence type="predicted"/>
<dbReference type="AlphaFoldDB" id="A0A4P9YIP6"/>
<gene>
    <name evidence="1" type="ORF">ROZALSC1DRAFT_23008</name>
</gene>